<protein>
    <recommendedName>
        <fullName evidence="1">ATPase BadF/BadG/BcrA/BcrD type domain-containing protein</fullName>
    </recommendedName>
</protein>
<dbReference type="AlphaFoldDB" id="A0A432L7M8"/>
<dbReference type="PANTHER" id="PTHR43190">
    <property type="entry name" value="N-ACETYL-D-GLUCOSAMINE KINASE"/>
    <property type="match status" value="1"/>
</dbReference>
<dbReference type="RefSeq" id="WP_126660541.1">
    <property type="nucleotide sequence ID" value="NZ_RYYR01000036.1"/>
</dbReference>
<gene>
    <name evidence="2" type="ORF">EK386_17865</name>
</gene>
<dbReference type="SUPFAM" id="SSF53067">
    <property type="entry name" value="Actin-like ATPase domain"/>
    <property type="match status" value="2"/>
</dbReference>
<dbReference type="EMBL" id="RYYR01000036">
    <property type="protein sequence ID" value="RUL47801.1"/>
    <property type="molecule type" value="Genomic_DNA"/>
</dbReference>
<dbReference type="PANTHER" id="PTHR43190:SF3">
    <property type="entry name" value="N-ACETYL-D-GLUCOSAMINE KINASE"/>
    <property type="match status" value="1"/>
</dbReference>
<dbReference type="CDD" id="cd24007">
    <property type="entry name" value="ASKHA_NBD_eukNAGK-like"/>
    <property type="match status" value="1"/>
</dbReference>
<proteinExistence type="predicted"/>
<dbReference type="Gene3D" id="3.30.420.40">
    <property type="match status" value="2"/>
</dbReference>
<name>A0A432L7M8_9BACI</name>
<dbReference type="InterPro" id="IPR002731">
    <property type="entry name" value="ATPase_BadF"/>
</dbReference>
<dbReference type="InterPro" id="IPR043129">
    <property type="entry name" value="ATPase_NBD"/>
</dbReference>
<sequence length="317" mass="34643">MTEKVILAVDGGATKTTLAICSQHGDCYFKKTSTGSNYQTIGKDKVQQVISALLHDAYESTKLKNINVAAFAMAGIDTHNDQLIVEQLITSCLEQSAFSVKKCIAENDVHATLLGLVGVSQRGALIISGTGALSYAVGSNGELVRTGGWGHRAGDEGSGYWIGQQIVKSLFRIEDGRNEKLSILKQFVYDKLNIQNAEQLMTWLYRPEYTNAQLASISSVLPKAVAAGDEQAIAIAQQAALELSILASSTLKKVGTASDDYPVYLNGGVFQHHPMILNLFQQYINEQYPRISFTLCKKEPIEYIIMRALHEIKGSKH</sequence>
<dbReference type="Pfam" id="PF01869">
    <property type="entry name" value="BcrAD_BadFG"/>
    <property type="match status" value="1"/>
</dbReference>
<accession>A0A432L7M8</accession>
<feature type="domain" description="ATPase BadF/BadG/BcrA/BcrD type" evidence="1">
    <location>
        <begin position="9"/>
        <end position="290"/>
    </location>
</feature>
<comment type="caution">
    <text evidence="2">The sequence shown here is derived from an EMBL/GenBank/DDBJ whole genome shotgun (WGS) entry which is preliminary data.</text>
</comment>
<evidence type="ECO:0000313" key="2">
    <source>
        <dbReference type="EMBL" id="RUL47801.1"/>
    </source>
</evidence>
<dbReference type="InterPro" id="IPR052519">
    <property type="entry name" value="Euk-type_GlcNAc_Kinase"/>
</dbReference>
<organism evidence="2 3">
    <name type="scientific">Lysinibacillus antri</name>
    <dbReference type="NCBI Taxonomy" id="2498145"/>
    <lineage>
        <taxon>Bacteria</taxon>
        <taxon>Bacillati</taxon>
        <taxon>Bacillota</taxon>
        <taxon>Bacilli</taxon>
        <taxon>Bacillales</taxon>
        <taxon>Bacillaceae</taxon>
        <taxon>Lysinibacillus</taxon>
    </lineage>
</organism>
<keyword evidence="3" id="KW-1185">Reference proteome</keyword>
<dbReference type="Proteomes" id="UP000287910">
    <property type="component" value="Unassembled WGS sequence"/>
</dbReference>
<reference evidence="2 3" key="1">
    <citation type="submission" date="2018-12" db="EMBL/GenBank/DDBJ databases">
        <title>Lysinibacillus antri sp. nov., isolated from a cave soil.</title>
        <authorList>
            <person name="Narsing Rao M.P."/>
            <person name="Zhang H."/>
            <person name="Dong Z.-Y."/>
            <person name="Niu X.-K."/>
            <person name="Zhang K."/>
            <person name="Fang B.-Z."/>
            <person name="Kang Y.-Q."/>
            <person name="Xiao M."/>
            <person name="Li W.-J."/>
        </authorList>
    </citation>
    <scope>NUCLEOTIDE SEQUENCE [LARGE SCALE GENOMIC DNA]</scope>
    <source>
        <strain evidence="2 3">SYSU K30002</strain>
    </source>
</reference>
<evidence type="ECO:0000313" key="3">
    <source>
        <dbReference type="Proteomes" id="UP000287910"/>
    </source>
</evidence>
<evidence type="ECO:0000259" key="1">
    <source>
        <dbReference type="Pfam" id="PF01869"/>
    </source>
</evidence>